<dbReference type="AlphaFoldDB" id="A0A0L0G473"/>
<dbReference type="Proteomes" id="UP000054560">
    <property type="component" value="Unassembled WGS sequence"/>
</dbReference>
<organism evidence="1 2">
    <name type="scientific">Sphaeroforma arctica JP610</name>
    <dbReference type="NCBI Taxonomy" id="667725"/>
    <lineage>
        <taxon>Eukaryota</taxon>
        <taxon>Ichthyosporea</taxon>
        <taxon>Ichthyophonida</taxon>
        <taxon>Sphaeroforma</taxon>
    </lineage>
</organism>
<keyword evidence="2" id="KW-1185">Reference proteome</keyword>
<gene>
    <name evidence="1" type="ORF">SARC_04141</name>
</gene>
<evidence type="ECO:0000313" key="1">
    <source>
        <dbReference type="EMBL" id="KNC83606.1"/>
    </source>
</evidence>
<protein>
    <submittedName>
        <fullName evidence="1">Uncharacterized protein</fullName>
    </submittedName>
</protein>
<name>A0A0L0G473_9EUKA</name>
<evidence type="ECO:0000313" key="2">
    <source>
        <dbReference type="Proteomes" id="UP000054560"/>
    </source>
</evidence>
<dbReference type="GeneID" id="25904645"/>
<proteinExistence type="predicted"/>
<accession>A0A0L0G473</accession>
<sequence length="354" mass="39570">MLLKRASHKIKGRRPPICTVFLLGLAALCCVVYLPPDRDQFPIFVRQHGTRPVRPEYAENIQHTVDSDSANLQPIAGISDHRGLRGVRNKDKFLDSPSIFKVDNSAQFAVAILSVPRNGSNVYHALSSLFLGSASLPLSSPVDLFVGTQQAADAFYAPLEGMPRVRVHPWQESFSAQIGAVGKAEADEAQRRRVLGRYNYGRALRHFQLHGHSNHRGLLVLEDDVQVGRDAMKRLQYAINKIEQKGGSTTYLLDCYVVDFAELTTSRFSDAVDIRIGQFTCSQCLYIPRSLVKSLAATIGHPDWASMAYDLRIDRFAHEKDVTVYAMRKSIVQHLGRTTTGLSGWGYHTSNRYE</sequence>
<reference evidence="1 2" key="1">
    <citation type="submission" date="2011-02" db="EMBL/GenBank/DDBJ databases">
        <title>The Genome Sequence of Sphaeroforma arctica JP610.</title>
        <authorList>
            <consortium name="The Broad Institute Genome Sequencing Platform"/>
            <person name="Russ C."/>
            <person name="Cuomo C."/>
            <person name="Young S.K."/>
            <person name="Zeng Q."/>
            <person name="Gargeya S."/>
            <person name="Alvarado L."/>
            <person name="Berlin A."/>
            <person name="Chapman S.B."/>
            <person name="Chen Z."/>
            <person name="Freedman E."/>
            <person name="Gellesch M."/>
            <person name="Goldberg J."/>
            <person name="Griggs A."/>
            <person name="Gujja S."/>
            <person name="Heilman E."/>
            <person name="Heiman D."/>
            <person name="Howarth C."/>
            <person name="Mehta T."/>
            <person name="Neiman D."/>
            <person name="Pearson M."/>
            <person name="Roberts A."/>
            <person name="Saif S."/>
            <person name="Shea T."/>
            <person name="Shenoy N."/>
            <person name="Sisk P."/>
            <person name="Stolte C."/>
            <person name="Sykes S."/>
            <person name="White J."/>
            <person name="Yandava C."/>
            <person name="Burger G."/>
            <person name="Gray M.W."/>
            <person name="Holland P.W.H."/>
            <person name="King N."/>
            <person name="Lang F.B.F."/>
            <person name="Roger A.J."/>
            <person name="Ruiz-Trillo I."/>
            <person name="Haas B."/>
            <person name="Nusbaum C."/>
            <person name="Birren B."/>
        </authorList>
    </citation>
    <scope>NUCLEOTIDE SEQUENCE [LARGE SCALE GENOMIC DNA]</scope>
    <source>
        <strain evidence="1 2">JP610</strain>
    </source>
</reference>
<dbReference type="RefSeq" id="XP_014157508.1">
    <property type="nucleotide sequence ID" value="XM_014302033.1"/>
</dbReference>
<dbReference type="EMBL" id="KQ241820">
    <property type="protein sequence ID" value="KNC83606.1"/>
    <property type="molecule type" value="Genomic_DNA"/>
</dbReference>